<dbReference type="EMBL" id="CVQH01003336">
    <property type="protein sequence ID" value="CRK12061.1"/>
    <property type="molecule type" value="Genomic_DNA"/>
</dbReference>
<accession>A0A0G4KQS6</accession>
<organism evidence="1 2">
    <name type="scientific">Verticillium longisporum</name>
    <name type="common">Verticillium dahliae var. longisporum</name>
    <dbReference type="NCBI Taxonomy" id="100787"/>
    <lineage>
        <taxon>Eukaryota</taxon>
        <taxon>Fungi</taxon>
        <taxon>Dikarya</taxon>
        <taxon>Ascomycota</taxon>
        <taxon>Pezizomycotina</taxon>
        <taxon>Sordariomycetes</taxon>
        <taxon>Hypocreomycetidae</taxon>
        <taxon>Glomerellales</taxon>
        <taxon>Plectosphaerellaceae</taxon>
        <taxon>Verticillium</taxon>
    </lineage>
</organism>
<evidence type="ECO:0000313" key="1">
    <source>
        <dbReference type="EMBL" id="CRK12061.1"/>
    </source>
</evidence>
<reference evidence="1 2" key="1">
    <citation type="submission" date="2015-05" db="EMBL/GenBank/DDBJ databases">
        <authorList>
            <person name="Wang D.B."/>
            <person name="Wang M."/>
        </authorList>
    </citation>
    <scope>NUCLEOTIDE SEQUENCE [LARGE SCALE GENOMIC DNA]</scope>
    <source>
        <strain evidence="1">VL1</strain>
    </source>
</reference>
<gene>
    <name evidence="1" type="ORF">BN1708_010317</name>
</gene>
<dbReference type="Proteomes" id="UP000044602">
    <property type="component" value="Unassembled WGS sequence"/>
</dbReference>
<sequence>MATITELDAHEQPSEEMRASWKSYSKLEAFHLRNHPDIDDPRSEAQAKDYKVAGVIAAEKVASAFASVHPEPIDPSTIRDVPILYHPLLPGLLIVPDLVPPAVQKSLISLMVHRDLSVRHHMTNMHPFYEVPYRQDTDEDRDTLVLGLEANLLEGYYATSIEEIASLVDDTVGACAAGQQGAE</sequence>
<evidence type="ECO:0000313" key="2">
    <source>
        <dbReference type="Proteomes" id="UP000044602"/>
    </source>
</evidence>
<proteinExistence type="predicted"/>
<protein>
    <submittedName>
        <fullName evidence="1">Uncharacterized protein</fullName>
    </submittedName>
</protein>
<keyword evidence="2" id="KW-1185">Reference proteome</keyword>
<dbReference type="AlphaFoldDB" id="A0A0G4KQS6"/>
<name>A0A0G4KQS6_VERLO</name>
<dbReference type="STRING" id="100787.A0A0G4KQS6"/>